<dbReference type="RefSeq" id="WP_077023515.1">
    <property type="nucleotide sequence ID" value="NZ_CP017641.1"/>
</dbReference>
<dbReference type="EMBL" id="CP017641">
    <property type="protein sequence ID" value="APZ91814.1"/>
    <property type="molecule type" value="Genomic_DNA"/>
</dbReference>
<evidence type="ECO:0000256" key="3">
    <source>
        <dbReference type="ARBA" id="ARBA00022801"/>
    </source>
</evidence>
<dbReference type="GO" id="GO:0019213">
    <property type="term" value="F:deacetylase activity"/>
    <property type="evidence" value="ECO:0007669"/>
    <property type="project" value="TreeGrafter"/>
</dbReference>
<dbReference type="PANTHER" id="PTHR31609:SF1">
    <property type="entry name" value="CARBOHYDRATE DEACETYLASE"/>
    <property type="match status" value="1"/>
</dbReference>
<keyword evidence="6" id="KW-0732">Signal</keyword>
<organism evidence="7 8">
    <name type="scientific">Fuerstiella marisgermanici</name>
    <dbReference type="NCBI Taxonomy" id="1891926"/>
    <lineage>
        <taxon>Bacteria</taxon>
        <taxon>Pseudomonadati</taxon>
        <taxon>Planctomycetota</taxon>
        <taxon>Planctomycetia</taxon>
        <taxon>Planctomycetales</taxon>
        <taxon>Planctomycetaceae</taxon>
        <taxon>Fuerstiella</taxon>
    </lineage>
</organism>
<dbReference type="InterPro" id="IPR006879">
    <property type="entry name" value="YdjC-like"/>
</dbReference>
<gene>
    <name evidence="7" type="ORF">Fuma_01408</name>
</gene>
<keyword evidence="4" id="KW-0460">Magnesium</keyword>
<accession>A0A1P8WCP6</accession>
<protein>
    <submittedName>
        <fullName evidence="7">Hopanoid biosynthesis associated protein HpnK</fullName>
    </submittedName>
</protein>
<dbReference type="AlphaFoldDB" id="A0A1P8WCP6"/>
<dbReference type="Proteomes" id="UP000187735">
    <property type="component" value="Chromosome"/>
</dbReference>
<dbReference type="GO" id="GO:0005975">
    <property type="term" value="P:carbohydrate metabolic process"/>
    <property type="evidence" value="ECO:0007669"/>
    <property type="project" value="InterPro"/>
</dbReference>
<comment type="cofactor">
    <cofactor evidence="1">
        <name>Mg(2+)</name>
        <dbReference type="ChEBI" id="CHEBI:18420"/>
    </cofactor>
</comment>
<dbReference type="CDD" id="cd10802">
    <property type="entry name" value="YdjC_TTHB029_like"/>
    <property type="match status" value="1"/>
</dbReference>
<reference evidence="7 8" key="1">
    <citation type="journal article" date="2016" name="Front. Microbiol.">
        <title>Fuerstia marisgermanicae gen. nov., sp. nov., an Unusual Member of the Phylum Planctomycetes from the German Wadden Sea.</title>
        <authorList>
            <person name="Kohn T."/>
            <person name="Heuer A."/>
            <person name="Jogler M."/>
            <person name="Vollmers J."/>
            <person name="Boedeker C."/>
            <person name="Bunk B."/>
            <person name="Rast P."/>
            <person name="Borchert D."/>
            <person name="Glockner I."/>
            <person name="Freese H.M."/>
            <person name="Klenk H.P."/>
            <person name="Overmann J."/>
            <person name="Kaster A.K."/>
            <person name="Rohde M."/>
            <person name="Wiegand S."/>
            <person name="Jogler C."/>
        </authorList>
    </citation>
    <scope>NUCLEOTIDE SEQUENCE [LARGE SCALE GENOMIC DNA]</scope>
    <source>
        <strain evidence="7 8">NH11</strain>
    </source>
</reference>
<feature type="signal peptide" evidence="6">
    <location>
        <begin position="1"/>
        <end position="20"/>
    </location>
</feature>
<dbReference type="Pfam" id="PF04794">
    <property type="entry name" value="YdjC"/>
    <property type="match status" value="1"/>
</dbReference>
<keyword evidence="8" id="KW-1185">Reference proteome</keyword>
<dbReference type="KEGG" id="fmr:Fuma_01408"/>
<evidence type="ECO:0000256" key="4">
    <source>
        <dbReference type="ARBA" id="ARBA00022842"/>
    </source>
</evidence>
<dbReference type="OrthoDB" id="9774177at2"/>
<sequence length="308" mass="34629" precursor="true">MHRSIFFAALSMAALPCSLAAQERFLIVHADDAGMSHSVNVATIEGLESGIVSSASIMVPCPWFSEFAEYTREHPEFDYGIHLTLNSEWKHYRWGPVAPRQEVPSLVDKDGYLWDNVGQVAANVRADEVEKELRAQIDRAKAFGVPISHLDTHMGALVSRPDLVEVYARLAIDYELPILFLRSLDDATAAKFPAIKEAAAGVVKALDEKNLPVLDGLAQFYGGDTHEQRKQNYYDTIRKLKPGVSELIIHCGIENEELKAITNSAARRDGDRRIFTSEETRQLLKDENITLLTWKQFHQQVRGRKAEE</sequence>
<dbReference type="InterPro" id="IPR011330">
    <property type="entry name" value="Glyco_hydro/deAcase_b/a-brl"/>
</dbReference>
<evidence type="ECO:0000256" key="2">
    <source>
        <dbReference type="ARBA" id="ARBA00022723"/>
    </source>
</evidence>
<evidence type="ECO:0000313" key="8">
    <source>
        <dbReference type="Proteomes" id="UP000187735"/>
    </source>
</evidence>
<dbReference type="GO" id="GO:0016787">
    <property type="term" value="F:hydrolase activity"/>
    <property type="evidence" value="ECO:0007669"/>
    <property type="project" value="UniProtKB-KW"/>
</dbReference>
<feature type="chain" id="PRO_5010361500" evidence="6">
    <location>
        <begin position="21"/>
        <end position="308"/>
    </location>
</feature>
<keyword evidence="2" id="KW-0479">Metal-binding</keyword>
<keyword evidence="3" id="KW-0378">Hydrolase</keyword>
<proteinExistence type="predicted"/>
<evidence type="ECO:0000256" key="6">
    <source>
        <dbReference type="SAM" id="SignalP"/>
    </source>
</evidence>
<evidence type="ECO:0000256" key="1">
    <source>
        <dbReference type="ARBA" id="ARBA00001946"/>
    </source>
</evidence>
<dbReference type="Gene3D" id="3.20.20.370">
    <property type="entry name" value="Glycoside hydrolase/deacetylase"/>
    <property type="match status" value="1"/>
</dbReference>
<dbReference type="GO" id="GO:0046872">
    <property type="term" value="F:metal ion binding"/>
    <property type="evidence" value="ECO:0007669"/>
    <property type="project" value="UniProtKB-KW"/>
</dbReference>
<dbReference type="STRING" id="1891926.Fuma_01408"/>
<keyword evidence="5" id="KW-0119">Carbohydrate metabolism</keyword>
<dbReference type="SUPFAM" id="SSF88713">
    <property type="entry name" value="Glycoside hydrolase/deacetylase"/>
    <property type="match status" value="1"/>
</dbReference>
<evidence type="ECO:0000256" key="5">
    <source>
        <dbReference type="ARBA" id="ARBA00023277"/>
    </source>
</evidence>
<evidence type="ECO:0000313" key="7">
    <source>
        <dbReference type="EMBL" id="APZ91814.1"/>
    </source>
</evidence>
<dbReference type="PANTHER" id="PTHR31609">
    <property type="entry name" value="YDJC DEACETYLASE FAMILY MEMBER"/>
    <property type="match status" value="1"/>
</dbReference>
<name>A0A1P8WCP6_9PLAN</name>